<dbReference type="Gramene" id="Solyc11g022605.1.1">
    <property type="protein sequence ID" value="Solyc11g022605.1.1"/>
    <property type="gene ID" value="Solyc11g022605.1"/>
</dbReference>
<name>A0A3Q7IU93_SOLLC</name>
<dbReference type="InParanoid" id="A0A3Q7IU93"/>
<protein>
    <submittedName>
        <fullName evidence="1">Uncharacterized protein</fullName>
    </submittedName>
</protein>
<dbReference type="EnsemblPlants" id="Solyc11g022605.1.1">
    <property type="protein sequence ID" value="Solyc11g022605.1.1"/>
    <property type="gene ID" value="Solyc11g022605.1"/>
</dbReference>
<reference evidence="1" key="2">
    <citation type="submission" date="2019-01" db="UniProtKB">
        <authorList>
            <consortium name="EnsemblPlants"/>
        </authorList>
    </citation>
    <scope>IDENTIFICATION</scope>
    <source>
        <strain evidence="1">cv. Heinz 1706</strain>
    </source>
</reference>
<dbReference type="InterPro" id="IPR037232">
    <property type="entry name" value="NADH_quin_OxRdtase_su_C/D-like"/>
</dbReference>
<dbReference type="Proteomes" id="UP000004994">
    <property type="component" value="Chromosome 11"/>
</dbReference>
<proteinExistence type="predicted"/>
<sequence length="41" mass="5174">MYMGTTIYHLTRIEDVVHRIPSILWVWKSMDFQERESYYMF</sequence>
<reference evidence="1" key="1">
    <citation type="journal article" date="2012" name="Nature">
        <title>The tomato genome sequence provides insights into fleshy fruit evolution.</title>
        <authorList>
            <consortium name="Tomato Genome Consortium"/>
        </authorList>
    </citation>
    <scope>NUCLEOTIDE SEQUENCE [LARGE SCALE GENOMIC DNA]</scope>
    <source>
        <strain evidence="1">cv. Heinz 1706</strain>
    </source>
</reference>
<organism evidence="1">
    <name type="scientific">Solanum lycopersicum</name>
    <name type="common">Tomato</name>
    <name type="synonym">Lycopersicon esculentum</name>
    <dbReference type="NCBI Taxonomy" id="4081"/>
    <lineage>
        <taxon>Eukaryota</taxon>
        <taxon>Viridiplantae</taxon>
        <taxon>Streptophyta</taxon>
        <taxon>Embryophyta</taxon>
        <taxon>Tracheophyta</taxon>
        <taxon>Spermatophyta</taxon>
        <taxon>Magnoliopsida</taxon>
        <taxon>eudicotyledons</taxon>
        <taxon>Gunneridae</taxon>
        <taxon>Pentapetalae</taxon>
        <taxon>asterids</taxon>
        <taxon>lamiids</taxon>
        <taxon>Solanales</taxon>
        <taxon>Solanaceae</taxon>
        <taxon>Solanoideae</taxon>
        <taxon>Solaneae</taxon>
        <taxon>Solanum</taxon>
        <taxon>Solanum subgen. Lycopersicon</taxon>
    </lineage>
</organism>
<dbReference type="AlphaFoldDB" id="A0A3Q7IU93"/>
<dbReference type="SUPFAM" id="SSF143243">
    <property type="entry name" value="Nqo5-like"/>
    <property type="match status" value="1"/>
</dbReference>
<keyword evidence="2" id="KW-1185">Reference proteome</keyword>
<evidence type="ECO:0000313" key="1">
    <source>
        <dbReference type="EnsemblPlants" id="Solyc11g022605.1.1"/>
    </source>
</evidence>
<evidence type="ECO:0000313" key="2">
    <source>
        <dbReference type="Proteomes" id="UP000004994"/>
    </source>
</evidence>
<accession>A0A3Q7IU93</accession>